<comment type="similarity">
    <text evidence="3 17">Belongs to the acyl-CoA dehydrogenase family.</text>
</comment>
<dbReference type="GO" id="GO:0050660">
    <property type="term" value="F:flavin adenine dinucleotide binding"/>
    <property type="evidence" value="ECO:0007669"/>
    <property type="project" value="InterPro"/>
</dbReference>
<evidence type="ECO:0000313" key="23">
    <source>
        <dbReference type="Proteomes" id="UP000030746"/>
    </source>
</evidence>
<evidence type="ECO:0000256" key="13">
    <source>
        <dbReference type="ARBA" id="ARBA00047916"/>
    </source>
</evidence>
<dbReference type="InterPro" id="IPR009100">
    <property type="entry name" value="AcylCoA_DH/oxidase_NM_dom_sf"/>
</dbReference>
<feature type="domain" description="Acyl-CoA dehydrogenase/oxidase N-terminal" evidence="20">
    <location>
        <begin position="103"/>
        <end position="204"/>
    </location>
</feature>
<evidence type="ECO:0000256" key="10">
    <source>
        <dbReference type="ARBA" id="ARBA00023002"/>
    </source>
</evidence>
<evidence type="ECO:0000259" key="19">
    <source>
        <dbReference type="Pfam" id="PF02770"/>
    </source>
</evidence>
<dbReference type="FunFam" id="2.40.110.10:FF:000006">
    <property type="entry name" value="very long-chain specific acyl-CoA dehydrogenase, mitochondrial"/>
    <property type="match status" value="1"/>
</dbReference>
<evidence type="ECO:0000256" key="9">
    <source>
        <dbReference type="ARBA" id="ARBA00022990"/>
    </source>
</evidence>
<dbReference type="InterPro" id="IPR009075">
    <property type="entry name" value="AcylCo_DH/oxidase_C"/>
</dbReference>
<accession>V4A3Y5</accession>
<evidence type="ECO:0000256" key="11">
    <source>
        <dbReference type="ARBA" id="ARBA00023128"/>
    </source>
</evidence>
<dbReference type="GeneID" id="20244506"/>
<dbReference type="InterPro" id="IPR036250">
    <property type="entry name" value="AcylCo_DH-like_C"/>
</dbReference>
<keyword evidence="4" id="KW-0597">Phosphoprotein</keyword>
<dbReference type="RefSeq" id="XP_009058070.1">
    <property type="nucleotide sequence ID" value="XM_009059822.1"/>
</dbReference>
<dbReference type="KEGG" id="lgi:LOTGIDRAFT_182642"/>
<comment type="subcellular location">
    <subcellularLocation>
        <location evidence="2">Mitochondrion inner membrane</location>
        <topology evidence="2">Peripheral membrane protein</topology>
    </subcellularLocation>
</comment>
<dbReference type="Proteomes" id="UP000030746">
    <property type="component" value="Unassembled WGS sequence"/>
</dbReference>
<dbReference type="SUPFAM" id="SSF56645">
    <property type="entry name" value="Acyl-CoA dehydrogenase NM domain-like"/>
    <property type="match status" value="1"/>
</dbReference>
<dbReference type="Pfam" id="PF02771">
    <property type="entry name" value="Acyl-CoA_dh_N"/>
    <property type="match status" value="1"/>
</dbReference>
<evidence type="ECO:0000259" key="20">
    <source>
        <dbReference type="Pfam" id="PF02771"/>
    </source>
</evidence>
<feature type="domain" description="Acyl-CoA oxidase/dehydrogenase middle" evidence="19">
    <location>
        <begin position="208"/>
        <end position="308"/>
    </location>
</feature>
<comment type="catalytic activity">
    <reaction evidence="13">
        <text>oxidized [electron-transfer flavoprotein] + hexadecanoyl-CoA + H(+) = (2E)-hexadecenoyl-CoA + reduced [electron-transfer flavoprotein]</text>
        <dbReference type="Rhea" id="RHEA:43448"/>
        <dbReference type="Rhea" id="RHEA-COMP:10685"/>
        <dbReference type="Rhea" id="RHEA-COMP:10686"/>
        <dbReference type="ChEBI" id="CHEBI:15378"/>
        <dbReference type="ChEBI" id="CHEBI:57379"/>
        <dbReference type="ChEBI" id="CHEBI:57692"/>
        <dbReference type="ChEBI" id="CHEBI:58307"/>
        <dbReference type="ChEBI" id="CHEBI:61526"/>
    </reaction>
    <physiologicalReaction direction="left-to-right" evidence="13">
        <dbReference type="Rhea" id="RHEA:43449"/>
    </physiologicalReaction>
</comment>
<dbReference type="PROSITE" id="PS00072">
    <property type="entry name" value="ACYL_COA_DH_1"/>
    <property type="match status" value="1"/>
</dbReference>
<sequence>MLSKPKFIQKCYRPLRLTYNSHTRCLSINRWRSQKSDLTEKEVENEITSPSGEAKTVKLHSNKIGVTNNPFTKNLFLGRFQKDWLNFPQIDQNDFAEVNGIVNHLEKYFDEQVDSKAIDENAKIPDKVLEVLKEIGMFGQQIPVEYGGLGLDATKYARLAEVTGRDGAISVTLAGHQTIGLKAILQAGNEAQKQKYLPKLATGELVAAFCLTEPSSGSDAASIRTKATLSEDGQLYFLNGSKIWISNGGIADLFTVFAKTEIINDKGEKEDKITAFIVEREFGGVTSGRPEDKLGIRGSNTCEVHFEDTPIPVENVIGEVGKGFKIAMNVLNSGRFSMGSSSAGALKKLLGMTTEHATSRKQFHQPIAHFGMIKEKFGKIATQIYVMESMAYLTAGFIDLYEEPDVSLEAAIVKVFSSEATWQCVNECLQIVGGMGYMKDYPYERMLRDARILSIFEGTNEILRLLISLESIKFAGREMKEMIMKLRNPLQNPKFVLTTAISKLQGRGLSDKAQLLYLGNNVHQLLWPYSEKLEKSVYLLKSTVEIVLERYGNDILHEQMILRRLSDIAIDIFAMTACLSRTTRSISLGHRNFEHEIKLTQAFCIEAYKRINQNADEIDGVNLDRTYGEVADDIYKAKGYVPEHPLSKPW</sequence>
<protein>
    <recommendedName>
        <fullName evidence="24">Acyl-CoA dehydrogenase family member 9, mitochondrial</fullName>
    </recommendedName>
</protein>
<comment type="cofactor">
    <cofactor evidence="1 17">
        <name>FAD</name>
        <dbReference type="ChEBI" id="CHEBI:57692"/>
    </cofactor>
</comment>
<dbReference type="AlphaFoldDB" id="V4A3Y5"/>
<dbReference type="FunFam" id="1.20.140.10:FF:000008">
    <property type="entry name" value="acyl-CoA dehydrogenase family member 9, mitochondrial"/>
    <property type="match status" value="1"/>
</dbReference>
<dbReference type="CTD" id="20244506"/>
<dbReference type="EMBL" id="KB202283">
    <property type="protein sequence ID" value="ESO91377.1"/>
    <property type="molecule type" value="Genomic_DNA"/>
</dbReference>
<evidence type="ECO:0000256" key="12">
    <source>
        <dbReference type="ARBA" id="ARBA00023136"/>
    </source>
</evidence>
<evidence type="ECO:0000256" key="16">
    <source>
        <dbReference type="ARBA" id="ARBA00049224"/>
    </source>
</evidence>
<dbReference type="Pfam" id="PF21343">
    <property type="entry name" value="ACAD9-ACADV_C"/>
    <property type="match status" value="1"/>
</dbReference>
<keyword evidence="23" id="KW-1185">Reference proteome</keyword>
<dbReference type="SUPFAM" id="SSF47203">
    <property type="entry name" value="Acyl-CoA dehydrogenase C-terminal domain-like"/>
    <property type="match status" value="1"/>
</dbReference>
<evidence type="ECO:0000256" key="8">
    <source>
        <dbReference type="ARBA" id="ARBA00022946"/>
    </source>
</evidence>
<keyword evidence="5 17" id="KW-0285">Flavoprotein</keyword>
<dbReference type="STRING" id="225164.V4A3Y5"/>
<keyword evidence="9" id="KW-0007">Acetylation</keyword>
<dbReference type="GO" id="GO:0003995">
    <property type="term" value="F:acyl-CoA dehydrogenase activity"/>
    <property type="evidence" value="ECO:0007669"/>
    <property type="project" value="InterPro"/>
</dbReference>
<evidence type="ECO:0000256" key="5">
    <source>
        <dbReference type="ARBA" id="ARBA00022630"/>
    </source>
</evidence>
<dbReference type="OrthoDB" id="2588832at2759"/>
<feature type="domain" description="Acyl-CoA dehydrogenase/oxidase C-terminal" evidence="18">
    <location>
        <begin position="321"/>
        <end position="467"/>
    </location>
</feature>
<evidence type="ECO:0000256" key="4">
    <source>
        <dbReference type="ARBA" id="ARBA00022553"/>
    </source>
</evidence>
<dbReference type="GO" id="GO:0006631">
    <property type="term" value="P:fatty acid metabolic process"/>
    <property type="evidence" value="ECO:0007669"/>
    <property type="project" value="UniProtKB-ARBA"/>
</dbReference>
<comment type="catalytic activity">
    <reaction evidence="16">
        <text>octadecanoyl-CoA + oxidized [electron-transfer flavoprotein] + H(+) = (2E)-octadecenoyl-CoA + reduced [electron-transfer flavoprotein]</text>
        <dbReference type="Rhea" id="RHEA:47240"/>
        <dbReference type="Rhea" id="RHEA-COMP:10685"/>
        <dbReference type="Rhea" id="RHEA-COMP:10686"/>
        <dbReference type="ChEBI" id="CHEBI:15378"/>
        <dbReference type="ChEBI" id="CHEBI:57394"/>
        <dbReference type="ChEBI" id="CHEBI:57692"/>
        <dbReference type="ChEBI" id="CHEBI:58307"/>
        <dbReference type="ChEBI" id="CHEBI:71412"/>
    </reaction>
    <physiologicalReaction direction="left-to-right" evidence="16">
        <dbReference type="Rhea" id="RHEA:47241"/>
    </physiologicalReaction>
</comment>
<dbReference type="GO" id="GO:0005743">
    <property type="term" value="C:mitochondrial inner membrane"/>
    <property type="evidence" value="ECO:0007669"/>
    <property type="project" value="UniProtKB-SubCell"/>
</dbReference>
<dbReference type="InterPro" id="IPR049448">
    <property type="entry name" value="ACAD9/ACADV-like_C"/>
</dbReference>
<dbReference type="Pfam" id="PF02770">
    <property type="entry name" value="Acyl-CoA_dh_M"/>
    <property type="match status" value="1"/>
</dbReference>
<evidence type="ECO:0000256" key="15">
    <source>
        <dbReference type="ARBA" id="ARBA00049140"/>
    </source>
</evidence>
<evidence type="ECO:0000256" key="7">
    <source>
        <dbReference type="ARBA" id="ARBA00022827"/>
    </source>
</evidence>
<dbReference type="PANTHER" id="PTHR43884">
    <property type="entry name" value="ACYL-COA DEHYDROGENASE"/>
    <property type="match status" value="1"/>
</dbReference>
<dbReference type="Gene3D" id="1.10.540.10">
    <property type="entry name" value="Acyl-CoA dehydrogenase/oxidase, N-terminal domain"/>
    <property type="match status" value="1"/>
</dbReference>
<dbReference type="FunFam" id="1.10.540.10:FF:000001">
    <property type="entry name" value="Very long-chain-specific acyl-CoA dehydrogenase, mitochondrial"/>
    <property type="match status" value="1"/>
</dbReference>
<keyword evidence="7 17" id="KW-0274">FAD</keyword>
<organism evidence="22 23">
    <name type="scientific">Lottia gigantea</name>
    <name type="common">Giant owl limpet</name>
    <dbReference type="NCBI Taxonomy" id="225164"/>
    <lineage>
        <taxon>Eukaryota</taxon>
        <taxon>Metazoa</taxon>
        <taxon>Spiralia</taxon>
        <taxon>Lophotrochozoa</taxon>
        <taxon>Mollusca</taxon>
        <taxon>Gastropoda</taxon>
        <taxon>Patellogastropoda</taxon>
        <taxon>Lottioidea</taxon>
        <taxon>Lottiidae</taxon>
        <taxon>Lottia</taxon>
    </lineage>
</organism>
<dbReference type="HOGENOM" id="CLU_018204_11_2_1"/>
<dbReference type="InterPro" id="IPR006089">
    <property type="entry name" value="Acyl-CoA_DH_CS"/>
</dbReference>
<comment type="catalytic activity">
    <reaction evidence="15">
        <text>eicosanoyl-CoA + oxidized [electron-transfer flavoprotein] + H(+) = (2E)-eicosenoyl-CoA + reduced [electron-transfer flavoprotein]</text>
        <dbReference type="Rhea" id="RHEA:47236"/>
        <dbReference type="Rhea" id="RHEA-COMP:10685"/>
        <dbReference type="Rhea" id="RHEA-COMP:10686"/>
        <dbReference type="ChEBI" id="CHEBI:15378"/>
        <dbReference type="ChEBI" id="CHEBI:57380"/>
        <dbReference type="ChEBI" id="CHEBI:57692"/>
        <dbReference type="ChEBI" id="CHEBI:58307"/>
        <dbReference type="ChEBI" id="CHEBI:74691"/>
    </reaction>
    <physiologicalReaction direction="left-to-right" evidence="15">
        <dbReference type="Rhea" id="RHEA:47237"/>
    </physiologicalReaction>
</comment>
<evidence type="ECO:0000313" key="22">
    <source>
        <dbReference type="EMBL" id="ESO91377.1"/>
    </source>
</evidence>
<evidence type="ECO:0000259" key="21">
    <source>
        <dbReference type="Pfam" id="PF21343"/>
    </source>
</evidence>
<evidence type="ECO:0000256" key="3">
    <source>
        <dbReference type="ARBA" id="ARBA00009347"/>
    </source>
</evidence>
<dbReference type="Gene3D" id="2.40.110.10">
    <property type="entry name" value="Butyryl-CoA Dehydrogenase, subunit A, domain 2"/>
    <property type="match status" value="1"/>
</dbReference>
<proteinExistence type="inferred from homology"/>
<evidence type="ECO:0000256" key="2">
    <source>
        <dbReference type="ARBA" id="ARBA00004637"/>
    </source>
</evidence>
<evidence type="ECO:0000259" key="18">
    <source>
        <dbReference type="Pfam" id="PF00441"/>
    </source>
</evidence>
<evidence type="ECO:0008006" key="24">
    <source>
        <dbReference type="Google" id="ProtNLM"/>
    </source>
</evidence>
<gene>
    <name evidence="22" type="ORF">LOTGIDRAFT_182642</name>
</gene>
<evidence type="ECO:0000256" key="1">
    <source>
        <dbReference type="ARBA" id="ARBA00001974"/>
    </source>
</evidence>
<dbReference type="PANTHER" id="PTHR43884:SF9">
    <property type="entry name" value="COMPLEX I ASSEMBLY FACTOR ACAD9, MITOCHONDRIAL"/>
    <property type="match status" value="1"/>
</dbReference>
<evidence type="ECO:0000256" key="17">
    <source>
        <dbReference type="RuleBase" id="RU362125"/>
    </source>
</evidence>
<keyword evidence="10 17" id="KW-0560">Oxidoreductase</keyword>
<dbReference type="PROSITE" id="PS00073">
    <property type="entry name" value="ACYL_COA_DH_2"/>
    <property type="match status" value="1"/>
</dbReference>
<name>V4A3Y5_LOTGI</name>
<keyword evidence="11" id="KW-0496">Mitochondrion</keyword>
<dbReference type="OMA" id="CDLANDW"/>
<keyword evidence="6" id="KW-0999">Mitochondrion inner membrane</keyword>
<evidence type="ECO:0000256" key="6">
    <source>
        <dbReference type="ARBA" id="ARBA00022792"/>
    </source>
</evidence>
<feature type="domain" description="ACAD9/ACADV-like C-terminal" evidence="21">
    <location>
        <begin position="529"/>
        <end position="640"/>
    </location>
</feature>
<dbReference type="Gene3D" id="1.20.140.10">
    <property type="entry name" value="Butyryl-CoA Dehydrogenase, subunit A, domain 3"/>
    <property type="match status" value="2"/>
</dbReference>
<comment type="catalytic activity">
    <reaction evidence="14">
        <text>tetradecanoyl-CoA + oxidized [electron-transfer flavoprotein] + H(+) = (2E)-tetradecenoyl-CoA + reduced [electron-transfer flavoprotein]</text>
        <dbReference type="Rhea" id="RHEA:47316"/>
        <dbReference type="Rhea" id="RHEA-COMP:10685"/>
        <dbReference type="Rhea" id="RHEA-COMP:10686"/>
        <dbReference type="ChEBI" id="CHEBI:15378"/>
        <dbReference type="ChEBI" id="CHEBI:57385"/>
        <dbReference type="ChEBI" id="CHEBI:57692"/>
        <dbReference type="ChEBI" id="CHEBI:58307"/>
        <dbReference type="ChEBI" id="CHEBI:61405"/>
    </reaction>
    <physiologicalReaction direction="left-to-right" evidence="14">
        <dbReference type="Rhea" id="RHEA:47317"/>
    </physiologicalReaction>
</comment>
<keyword evidence="8" id="KW-0809">Transit peptide</keyword>
<dbReference type="InterPro" id="IPR037069">
    <property type="entry name" value="AcylCoA_DH/ox_N_sf"/>
</dbReference>
<dbReference type="InterPro" id="IPR006091">
    <property type="entry name" value="Acyl-CoA_Oxase/DH_mid-dom"/>
</dbReference>
<dbReference type="Pfam" id="PF00441">
    <property type="entry name" value="Acyl-CoA_dh_1"/>
    <property type="match status" value="1"/>
</dbReference>
<dbReference type="InterPro" id="IPR046373">
    <property type="entry name" value="Acyl-CoA_Oxase/DH_mid-dom_sf"/>
</dbReference>
<dbReference type="InterPro" id="IPR013786">
    <property type="entry name" value="AcylCoA_DH/ox_N"/>
</dbReference>
<evidence type="ECO:0000256" key="14">
    <source>
        <dbReference type="ARBA" id="ARBA00049038"/>
    </source>
</evidence>
<reference evidence="22 23" key="1">
    <citation type="journal article" date="2013" name="Nature">
        <title>Insights into bilaterian evolution from three spiralian genomes.</title>
        <authorList>
            <person name="Simakov O."/>
            <person name="Marletaz F."/>
            <person name="Cho S.J."/>
            <person name="Edsinger-Gonzales E."/>
            <person name="Havlak P."/>
            <person name="Hellsten U."/>
            <person name="Kuo D.H."/>
            <person name="Larsson T."/>
            <person name="Lv J."/>
            <person name="Arendt D."/>
            <person name="Savage R."/>
            <person name="Osoegawa K."/>
            <person name="de Jong P."/>
            <person name="Grimwood J."/>
            <person name="Chapman J.A."/>
            <person name="Shapiro H."/>
            <person name="Aerts A."/>
            <person name="Otillar R.P."/>
            <person name="Terry A.Y."/>
            <person name="Boore J.L."/>
            <person name="Grigoriev I.V."/>
            <person name="Lindberg D.R."/>
            <person name="Seaver E.C."/>
            <person name="Weisblat D.A."/>
            <person name="Putnam N.H."/>
            <person name="Rokhsar D.S."/>
        </authorList>
    </citation>
    <scope>NUCLEOTIDE SEQUENCE [LARGE SCALE GENOMIC DNA]</scope>
</reference>
<keyword evidence="12" id="KW-0472">Membrane</keyword>